<accession>A0A9J6NXB2</accession>
<evidence type="ECO:0000313" key="1">
    <source>
        <dbReference type="EMBL" id="MCM1988899.1"/>
    </source>
</evidence>
<organism evidence="1 2">
    <name type="scientific">Oceanirhabdus seepicola</name>
    <dbReference type="NCBI Taxonomy" id="2828781"/>
    <lineage>
        <taxon>Bacteria</taxon>
        <taxon>Bacillati</taxon>
        <taxon>Bacillota</taxon>
        <taxon>Clostridia</taxon>
        <taxon>Eubacteriales</taxon>
        <taxon>Clostridiaceae</taxon>
        <taxon>Oceanirhabdus</taxon>
    </lineage>
</organism>
<dbReference type="EMBL" id="JAGSOJ010000001">
    <property type="protein sequence ID" value="MCM1988899.1"/>
    <property type="molecule type" value="Genomic_DNA"/>
</dbReference>
<reference evidence="1" key="1">
    <citation type="journal article" date="2021" name="mSystems">
        <title>Bacteria and Archaea Synergistically Convert Glycine Betaine to Biogenic Methane in the Formosa Cold Seep of the South China Sea.</title>
        <authorList>
            <person name="Li L."/>
            <person name="Zhang W."/>
            <person name="Zhang S."/>
            <person name="Song L."/>
            <person name="Sun Q."/>
            <person name="Zhang H."/>
            <person name="Xiang H."/>
            <person name="Dong X."/>
        </authorList>
    </citation>
    <scope>NUCLEOTIDE SEQUENCE</scope>
    <source>
        <strain evidence="1">ZWT</strain>
    </source>
</reference>
<keyword evidence="2" id="KW-1185">Reference proteome</keyword>
<reference evidence="1" key="2">
    <citation type="submission" date="2021-04" db="EMBL/GenBank/DDBJ databases">
        <authorList>
            <person name="Dong X."/>
        </authorList>
    </citation>
    <scope>NUCLEOTIDE SEQUENCE</scope>
    <source>
        <strain evidence="1">ZWT</strain>
    </source>
</reference>
<dbReference type="AlphaFoldDB" id="A0A9J6NXB2"/>
<dbReference type="RefSeq" id="WP_250857763.1">
    <property type="nucleotide sequence ID" value="NZ_JAGSOJ010000001.1"/>
</dbReference>
<gene>
    <name evidence="1" type="ORF">KDK92_04030</name>
</gene>
<protein>
    <submittedName>
        <fullName evidence="1">Uncharacterized protein</fullName>
    </submittedName>
</protein>
<dbReference type="Proteomes" id="UP001056429">
    <property type="component" value="Unassembled WGS sequence"/>
</dbReference>
<proteinExistence type="predicted"/>
<comment type="caution">
    <text evidence="1">The sequence shown here is derived from an EMBL/GenBank/DDBJ whole genome shotgun (WGS) entry which is preliminary data.</text>
</comment>
<name>A0A9J6NXB2_9CLOT</name>
<sequence>MENQASISPFRGLRKAVSWYYSFKEMRHKQNAEWRIFISEKCCRLIGGYTKWYYLKRI</sequence>
<evidence type="ECO:0000313" key="2">
    <source>
        <dbReference type="Proteomes" id="UP001056429"/>
    </source>
</evidence>